<evidence type="ECO:0000313" key="4">
    <source>
        <dbReference type="Proteomes" id="UP000433577"/>
    </source>
</evidence>
<keyword evidence="1" id="KW-0812">Transmembrane</keyword>
<proteinExistence type="predicted"/>
<evidence type="ECO:0000256" key="1">
    <source>
        <dbReference type="SAM" id="Phobius"/>
    </source>
</evidence>
<dbReference type="RefSeq" id="WP_158954174.1">
    <property type="nucleotide sequence ID" value="NZ_CP046915.1"/>
</dbReference>
<dbReference type="InterPro" id="IPR000620">
    <property type="entry name" value="EamA_dom"/>
</dbReference>
<accession>A0A7Z2GMS7</accession>
<organism evidence="3 4">
    <name type="scientific">Paraburkholderia acidisoli</name>
    <dbReference type="NCBI Taxonomy" id="2571748"/>
    <lineage>
        <taxon>Bacteria</taxon>
        <taxon>Pseudomonadati</taxon>
        <taxon>Pseudomonadota</taxon>
        <taxon>Betaproteobacteria</taxon>
        <taxon>Burkholderiales</taxon>
        <taxon>Burkholderiaceae</taxon>
        <taxon>Paraburkholderia</taxon>
    </lineage>
</organism>
<dbReference type="Pfam" id="PF00892">
    <property type="entry name" value="EamA"/>
    <property type="match status" value="1"/>
</dbReference>
<reference evidence="3 4" key="1">
    <citation type="submission" date="2019-12" db="EMBL/GenBank/DDBJ databases">
        <title>Paraburkholderia acidiphila 7Q-K02 sp. nov and Paraburkholderia acidisoli DHF22 sp. nov., two strains isolated from forest soil.</title>
        <authorList>
            <person name="Gao Z."/>
            <person name="Qiu L."/>
        </authorList>
    </citation>
    <scope>NUCLEOTIDE SEQUENCE [LARGE SCALE GENOMIC DNA]</scope>
    <source>
        <strain evidence="3 4">DHF22</strain>
    </source>
</reference>
<evidence type="ECO:0000259" key="2">
    <source>
        <dbReference type="Pfam" id="PF00892"/>
    </source>
</evidence>
<feature type="transmembrane region" description="Helical" evidence="1">
    <location>
        <begin position="36"/>
        <end position="57"/>
    </location>
</feature>
<feature type="transmembrane region" description="Helical" evidence="1">
    <location>
        <begin position="275"/>
        <end position="298"/>
    </location>
</feature>
<feature type="transmembrane region" description="Helical" evidence="1">
    <location>
        <begin position="69"/>
        <end position="91"/>
    </location>
</feature>
<keyword evidence="1" id="KW-1133">Transmembrane helix</keyword>
<dbReference type="InterPro" id="IPR037185">
    <property type="entry name" value="EmrE-like"/>
</dbReference>
<name>A0A7Z2GMS7_9BURK</name>
<dbReference type="KEGG" id="pacs:FAZ98_22360"/>
<dbReference type="GO" id="GO:0016020">
    <property type="term" value="C:membrane"/>
    <property type="evidence" value="ECO:0007669"/>
    <property type="project" value="InterPro"/>
</dbReference>
<feature type="transmembrane region" description="Helical" evidence="1">
    <location>
        <begin position="193"/>
        <end position="211"/>
    </location>
</feature>
<gene>
    <name evidence="3" type="ORF">FAZ98_22360</name>
</gene>
<keyword evidence="4" id="KW-1185">Reference proteome</keyword>
<dbReference type="AlphaFoldDB" id="A0A7Z2GMS7"/>
<feature type="transmembrane region" description="Helical" evidence="1">
    <location>
        <begin position="249"/>
        <end position="269"/>
    </location>
</feature>
<dbReference type="SUPFAM" id="SSF103481">
    <property type="entry name" value="Multidrug resistance efflux transporter EmrE"/>
    <property type="match status" value="1"/>
</dbReference>
<feature type="transmembrane region" description="Helical" evidence="1">
    <location>
        <begin position="129"/>
        <end position="148"/>
    </location>
</feature>
<feature type="domain" description="EamA" evidence="2">
    <location>
        <begin position="163"/>
        <end position="294"/>
    </location>
</feature>
<dbReference type="EMBL" id="CP046915">
    <property type="protein sequence ID" value="QGZ64588.1"/>
    <property type="molecule type" value="Genomic_DNA"/>
</dbReference>
<feature type="transmembrane region" description="Helical" evidence="1">
    <location>
        <begin position="12"/>
        <end position="30"/>
    </location>
</feature>
<feature type="transmembrane region" description="Helical" evidence="1">
    <location>
        <begin position="223"/>
        <end position="242"/>
    </location>
</feature>
<keyword evidence="1" id="KW-0472">Membrane</keyword>
<dbReference type="OrthoDB" id="9783707at2"/>
<feature type="transmembrane region" description="Helical" evidence="1">
    <location>
        <begin position="97"/>
        <end position="120"/>
    </location>
</feature>
<protein>
    <recommendedName>
        <fullName evidence="2">EamA domain-containing protein</fullName>
    </recommendedName>
</protein>
<evidence type="ECO:0000313" key="3">
    <source>
        <dbReference type="EMBL" id="QGZ64588.1"/>
    </source>
</evidence>
<dbReference type="Proteomes" id="UP000433577">
    <property type="component" value="Chromosome 3"/>
</dbReference>
<sequence>MNASTIVGIAQVLFFVLMSAINGVFLSTFLAKTDVFSTLLCVFSIISIIFNIYILSRHGCQFLRFTRKIWLYIVCSNITTAANWFSFFLAVKYCEPAISATLVNSVSPLATICISVTLLGQRNRSTTEIWWAGSLCIAMLVTAFVVFAGRSGRPANEIQVYAIGVSMSLLCGLSIALNTVVSKRLNDSGISPSTIMTYRFFLLIALAGGLVDKQVLLENVRQFHWQIAFIAVVGNLIPLFSLQSGIKRLSPVTVVFLNGLSPLTFFVVQSITGKFIFSVSSLCSVLFATVTILFGVYYSSRSSKRAAVESGSTRRERSSA</sequence>
<feature type="transmembrane region" description="Helical" evidence="1">
    <location>
        <begin position="160"/>
        <end position="181"/>
    </location>
</feature>